<evidence type="ECO:0000313" key="3">
    <source>
        <dbReference type="Proteomes" id="UP001608902"/>
    </source>
</evidence>
<comment type="caution">
    <text evidence="2">The sequence shown here is derived from an EMBL/GenBank/DDBJ whole genome shotgun (WGS) entry which is preliminary data.</text>
</comment>
<reference evidence="2 3" key="1">
    <citation type="submission" date="2024-08" db="EMBL/GenBank/DDBJ databases">
        <title>Gnathostoma spinigerum genome.</title>
        <authorList>
            <person name="Gonzalez-Bertolin B."/>
            <person name="Monzon S."/>
            <person name="Zaballos A."/>
            <person name="Jimenez P."/>
            <person name="Dekumyoy P."/>
            <person name="Varona S."/>
            <person name="Cuesta I."/>
            <person name="Sumanam S."/>
            <person name="Adisakwattana P."/>
            <person name="Gasser R.B."/>
            <person name="Hernandez-Gonzalez A."/>
            <person name="Young N.D."/>
            <person name="Perteguer M.J."/>
        </authorList>
    </citation>
    <scope>NUCLEOTIDE SEQUENCE [LARGE SCALE GENOMIC DNA]</scope>
    <source>
        <strain evidence="2">AL3</strain>
        <tissue evidence="2">Liver</tissue>
    </source>
</reference>
<feature type="region of interest" description="Disordered" evidence="1">
    <location>
        <begin position="122"/>
        <end position="148"/>
    </location>
</feature>
<feature type="compositionally biased region" description="Polar residues" evidence="1">
    <location>
        <begin position="178"/>
        <end position="210"/>
    </location>
</feature>
<proteinExistence type="predicted"/>
<feature type="region of interest" description="Disordered" evidence="1">
    <location>
        <begin position="170"/>
        <end position="210"/>
    </location>
</feature>
<keyword evidence="3" id="KW-1185">Reference proteome</keyword>
<dbReference type="AlphaFoldDB" id="A0ABD6EHY7"/>
<gene>
    <name evidence="2" type="ORF">AB6A40_006277</name>
</gene>
<protein>
    <submittedName>
        <fullName evidence="2">Uncharacterized protein</fullName>
    </submittedName>
</protein>
<dbReference type="Proteomes" id="UP001608902">
    <property type="component" value="Unassembled WGS sequence"/>
</dbReference>
<dbReference type="EMBL" id="JBGFUD010004360">
    <property type="protein sequence ID" value="MFH4979568.1"/>
    <property type="molecule type" value="Genomic_DNA"/>
</dbReference>
<sequence>MRSKTLSIYRYLQKYRNEHSLRPIAEATENQTASSHSNHQYGMVDVRKKVFNVKTPSKTNVPFHSEHVNPATNRKYQRILKGPFADILNKSGRSRKRVWTYLPEKSLKSENYRPSSVNNAKWISENGDIDNNLTNSRRKSSTHDSSATTFYTNTHSISLSDLSNRHERAIEDNDHQNSEPNMTDTNNSDGGDEISTNNLQPDDTPGSKSNVSSIVEQLATNISTASDVDEKGSAVILGDETAELISGSEAGNDMVTASMTEAMFSDGEMNITRTTKTVINTTKSGYVGGKNMTKPYSTRKPDTGEVVEKKQQEVVWKEPEGQKAGGYVFNTSLTFRVSFWLFYSSIFYVFDEFAYS</sequence>
<organism evidence="2 3">
    <name type="scientific">Gnathostoma spinigerum</name>
    <dbReference type="NCBI Taxonomy" id="75299"/>
    <lineage>
        <taxon>Eukaryota</taxon>
        <taxon>Metazoa</taxon>
        <taxon>Ecdysozoa</taxon>
        <taxon>Nematoda</taxon>
        <taxon>Chromadorea</taxon>
        <taxon>Rhabditida</taxon>
        <taxon>Spirurina</taxon>
        <taxon>Gnathostomatomorpha</taxon>
        <taxon>Gnathostomatoidea</taxon>
        <taxon>Gnathostomatidae</taxon>
        <taxon>Gnathostoma</taxon>
    </lineage>
</organism>
<evidence type="ECO:0000256" key="1">
    <source>
        <dbReference type="SAM" id="MobiDB-lite"/>
    </source>
</evidence>
<name>A0ABD6EHY7_9BILA</name>
<accession>A0ABD6EHY7</accession>
<evidence type="ECO:0000313" key="2">
    <source>
        <dbReference type="EMBL" id="MFH4979568.1"/>
    </source>
</evidence>